<dbReference type="Proteomes" id="UP000663888">
    <property type="component" value="Unassembled WGS sequence"/>
</dbReference>
<gene>
    <name evidence="1" type="ORF">RDB_LOCUS113694</name>
</gene>
<sequence length="221" mass="24518">MTAFPRAVFSGKELEVVRWFAGLCGVSGLPTSMSIQTRFESILKMLGLESRLIQSKLGNYFAINSVKSIIANEMSNPLVRKDMVFYPQDDGQALKQAANGARWTKEVNASLAAPMVRKHLPHGHQDYYIYEPFLTSSIPAGEQNANLPCAFIPVRYFQRNGTCFAKAHPLVSHEHGYIIDASAHVDISVSQFLIPLPEFRLKHNDYGLSSPNSILGGVVQH</sequence>
<dbReference type="AlphaFoldDB" id="A0A8H3C9C4"/>
<accession>A0A8H3C9C4</accession>
<protein>
    <submittedName>
        <fullName evidence="1">Uncharacterized protein</fullName>
    </submittedName>
</protein>
<dbReference type="EMBL" id="CAJMWX010001209">
    <property type="protein sequence ID" value="CAE6474368.1"/>
    <property type="molecule type" value="Genomic_DNA"/>
</dbReference>
<evidence type="ECO:0000313" key="2">
    <source>
        <dbReference type="Proteomes" id="UP000663888"/>
    </source>
</evidence>
<comment type="caution">
    <text evidence="1">The sequence shown here is derived from an EMBL/GenBank/DDBJ whole genome shotgun (WGS) entry which is preliminary data.</text>
</comment>
<reference evidence="1" key="1">
    <citation type="submission" date="2021-01" db="EMBL/GenBank/DDBJ databases">
        <authorList>
            <person name="Kaushik A."/>
        </authorList>
    </citation>
    <scope>NUCLEOTIDE SEQUENCE</scope>
    <source>
        <strain evidence="1">AG4-R118</strain>
    </source>
</reference>
<name>A0A8H3C9C4_9AGAM</name>
<proteinExistence type="predicted"/>
<organism evidence="1 2">
    <name type="scientific">Rhizoctonia solani</name>
    <dbReference type="NCBI Taxonomy" id="456999"/>
    <lineage>
        <taxon>Eukaryota</taxon>
        <taxon>Fungi</taxon>
        <taxon>Dikarya</taxon>
        <taxon>Basidiomycota</taxon>
        <taxon>Agaricomycotina</taxon>
        <taxon>Agaricomycetes</taxon>
        <taxon>Cantharellales</taxon>
        <taxon>Ceratobasidiaceae</taxon>
        <taxon>Rhizoctonia</taxon>
    </lineage>
</organism>
<evidence type="ECO:0000313" key="1">
    <source>
        <dbReference type="EMBL" id="CAE6474368.1"/>
    </source>
</evidence>